<evidence type="ECO:0000256" key="1">
    <source>
        <dbReference type="SAM" id="MobiDB-lite"/>
    </source>
</evidence>
<keyword evidence="3" id="KW-1185">Reference proteome</keyword>
<protein>
    <submittedName>
        <fullName evidence="2">Uncharacterized protein</fullName>
    </submittedName>
</protein>
<dbReference type="AlphaFoldDB" id="A0AAD7EY21"/>
<reference evidence="2" key="1">
    <citation type="submission" date="2023-03" db="EMBL/GenBank/DDBJ databases">
        <title>Massive genome expansion in bonnet fungi (Mycena s.s.) driven by repeated elements and novel gene families across ecological guilds.</title>
        <authorList>
            <consortium name="Lawrence Berkeley National Laboratory"/>
            <person name="Harder C.B."/>
            <person name="Miyauchi S."/>
            <person name="Viragh M."/>
            <person name="Kuo A."/>
            <person name="Thoen E."/>
            <person name="Andreopoulos B."/>
            <person name="Lu D."/>
            <person name="Skrede I."/>
            <person name="Drula E."/>
            <person name="Henrissat B."/>
            <person name="Morin E."/>
            <person name="Kohler A."/>
            <person name="Barry K."/>
            <person name="LaButti K."/>
            <person name="Morin E."/>
            <person name="Salamov A."/>
            <person name="Lipzen A."/>
            <person name="Mereny Z."/>
            <person name="Hegedus B."/>
            <person name="Baldrian P."/>
            <person name="Stursova M."/>
            <person name="Weitz H."/>
            <person name="Taylor A."/>
            <person name="Grigoriev I.V."/>
            <person name="Nagy L.G."/>
            <person name="Martin F."/>
            <person name="Kauserud H."/>
        </authorList>
    </citation>
    <scope>NUCLEOTIDE SEQUENCE</scope>
    <source>
        <strain evidence="2">CBHHK002</strain>
    </source>
</reference>
<evidence type="ECO:0000313" key="2">
    <source>
        <dbReference type="EMBL" id="KAJ7355473.1"/>
    </source>
</evidence>
<name>A0AAD7EY21_9AGAR</name>
<accession>A0AAD7EY21</accession>
<feature type="region of interest" description="Disordered" evidence="1">
    <location>
        <begin position="71"/>
        <end position="147"/>
    </location>
</feature>
<feature type="compositionally biased region" description="Basic and acidic residues" evidence="1">
    <location>
        <begin position="78"/>
        <end position="96"/>
    </location>
</feature>
<feature type="compositionally biased region" description="Low complexity" evidence="1">
    <location>
        <begin position="12"/>
        <end position="25"/>
    </location>
</feature>
<evidence type="ECO:0000313" key="3">
    <source>
        <dbReference type="Proteomes" id="UP001218218"/>
    </source>
</evidence>
<comment type="caution">
    <text evidence="2">The sequence shown here is derived from an EMBL/GenBank/DDBJ whole genome shotgun (WGS) entry which is preliminary data.</text>
</comment>
<dbReference type="EMBL" id="JARIHO010000009">
    <property type="protein sequence ID" value="KAJ7355473.1"/>
    <property type="molecule type" value="Genomic_DNA"/>
</dbReference>
<dbReference type="Proteomes" id="UP001218218">
    <property type="component" value="Unassembled WGS sequence"/>
</dbReference>
<gene>
    <name evidence="2" type="ORF">DFH08DRAFT_954947</name>
</gene>
<feature type="compositionally biased region" description="Low complexity" evidence="1">
    <location>
        <begin position="138"/>
        <end position="147"/>
    </location>
</feature>
<sequence length="1073" mass="118489">MSKMPSDLQKQLSTFSLSLRRSTSRGPSIAESNEPPDPGPDRNRLTPDTVWQCSECKLLVKVGLAEQHNYNEHQGSTKCREAAANKKQEAKVERGNFMRSFFKPTPKQVSPTVPTPPLVQPHVSSGVRPSLTPESQHSPSSSIARSLSPRLSMESPIIAPQHSPSPSIAKSPSPGSPVVSLIIAPRDSICPGVQLTFPPGENQHTSYPFGLHAEFSLPWNYFSEGEHFFLRSNRCHQRVSGPEPRLCKPCDELDRHNDFLDGIRERITNGINENTPLMFFPFGGLIRRVRRKNDQLRAMRLTKLNDTRILAGKIAELDLHKQLMMAIATSDEHRISQLIRVGFTLGDYMVGLCVLRLGGARLANLLHRALGLPGLTTLRAHSIIQLLHTSPAMPTIQEIEANIDAYTAGEAIPTGPPRIVHRVLMLDEIAVEKRVRWDNKTNMILGACREHSEKAGLEFCHLDDATTFFQQLNTNQVHLASEATVVTLGALSRDPQMYNPRPICISGTCKAEKGRQHANLLRKLLEAIQSRNVHGNITYRDVSVGSDGEAKRGLALALEFMKHSLAPSSPIYPLLKPLQFMNLQVGPDDITPDKDYRHVIKALRSLLMRRMGTNILGFEIVPADVDLTYSLLKEIWTLLDAPPNASPPYILARAALETFGKLAYHLVMPYIYLKLSLREQLTHLSTAAHLLLVLFTTNGAGTDFMANQTFVNIMLMIKNAFFCVAKTKIDIPDSEFFLILLGTDRLEKLFGLIRTAVGTDSNFDILQFASRASNLTEVNIILGLKPHWDRGPCRLKLPAVINERGDVSSKADHVSPASWIGDLRVADVVPHTCWLAGRLKAEEIIVTAREQLQKCARIPGFDILSPFGELLVGRADPDSAFEVDPELLSQAASKSTDVADFALPKVGPATDPESMELPTDDNVEDFEDTLAIHESPTCKHSPHVLIDGKQVSKASVLKDFMQHHSPRLSTDRAKCVAGIPAFANEAVPHHIAFDNPTGAPSLRIGNPVATIVRCDGECFLAVGQVNTIILGSCPMESIVLELLPDRGTKISYQIFHLAPVNSGNEPGDKYDWK</sequence>
<organism evidence="2 3">
    <name type="scientific">Mycena albidolilacea</name>
    <dbReference type="NCBI Taxonomy" id="1033008"/>
    <lineage>
        <taxon>Eukaryota</taxon>
        <taxon>Fungi</taxon>
        <taxon>Dikarya</taxon>
        <taxon>Basidiomycota</taxon>
        <taxon>Agaricomycotina</taxon>
        <taxon>Agaricomycetes</taxon>
        <taxon>Agaricomycetidae</taxon>
        <taxon>Agaricales</taxon>
        <taxon>Marasmiineae</taxon>
        <taxon>Mycenaceae</taxon>
        <taxon>Mycena</taxon>
    </lineage>
</organism>
<proteinExistence type="predicted"/>
<feature type="region of interest" description="Disordered" evidence="1">
    <location>
        <begin position="1"/>
        <end position="46"/>
    </location>
</feature>